<keyword evidence="5" id="KW-1185">Reference proteome</keyword>
<dbReference type="InterPro" id="IPR026523">
    <property type="entry name" value="PNMA"/>
</dbReference>
<feature type="domain" description="Paraneoplastic antigen Ma-like C-terminal" evidence="3">
    <location>
        <begin position="148"/>
        <end position="229"/>
    </location>
</feature>
<gene>
    <name evidence="4" type="ORF">DPMN_090964</name>
</gene>
<evidence type="ECO:0000256" key="2">
    <source>
        <dbReference type="SAM" id="MobiDB-lite"/>
    </source>
</evidence>
<evidence type="ECO:0000259" key="3">
    <source>
        <dbReference type="Pfam" id="PF14893"/>
    </source>
</evidence>
<dbReference type="InterPro" id="IPR048270">
    <property type="entry name" value="PNMA_C"/>
</dbReference>
<organism evidence="4 5">
    <name type="scientific">Dreissena polymorpha</name>
    <name type="common">Zebra mussel</name>
    <name type="synonym">Mytilus polymorpha</name>
    <dbReference type="NCBI Taxonomy" id="45954"/>
    <lineage>
        <taxon>Eukaryota</taxon>
        <taxon>Metazoa</taxon>
        <taxon>Spiralia</taxon>
        <taxon>Lophotrochozoa</taxon>
        <taxon>Mollusca</taxon>
        <taxon>Bivalvia</taxon>
        <taxon>Autobranchia</taxon>
        <taxon>Heteroconchia</taxon>
        <taxon>Euheterodonta</taxon>
        <taxon>Imparidentia</taxon>
        <taxon>Neoheterodontei</taxon>
        <taxon>Myida</taxon>
        <taxon>Dreissenoidea</taxon>
        <taxon>Dreissenidae</taxon>
        <taxon>Dreissena</taxon>
    </lineage>
</organism>
<dbReference type="PANTHER" id="PTHR23095:SF43">
    <property type="entry name" value="PARANEOPLASTIC ANTIGEN-LIKE PROTEIN 8C"/>
    <property type="match status" value="1"/>
</dbReference>
<evidence type="ECO:0000313" key="4">
    <source>
        <dbReference type="EMBL" id="KAH3848585.1"/>
    </source>
</evidence>
<feature type="coiled-coil region" evidence="1">
    <location>
        <begin position="7"/>
        <end position="68"/>
    </location>
</feature>
<comment type="caution">
    <text evidence="4">The sequence shown here is derived from an EMBL/GenBank/DDBJ whole genome shotgun (WGS) entry which is preliminary data.</text>
</comment>
<evidence type="ECO:0000256" key="1">
    <source>
        <dbReference type="SAM" id="Coils"/>
    </source>
</evidence>
<dbReference type="AlphaFoldDB" id="A0A9D4KYP1"/>
<dbReference type="EMBL" id="JAIWYP010000003">
    <property type="protein sequence ID" value="KAH3848585.1"/>
    <property type="molecule type" value="Genomic_DNA"/>
</dbReference>
<reference evidence="4" key="2">
    <citation type="submission" date="2020-11" db="EMBL/GenBank/DDBJ databases">
        <authorList>
            <person name="McCartney M.A."/>
            <person name="Auch B."/>
            <person name="Kono T."/>
            <person name="Mallez S."/>
            <person name="Becker A."/>
            <person name="Gohl D.M."/>
            <person name="Silverstein K.A.T."/>
            <person name="Koren S."/>
            <person name="Bechman K.B."/>
            <person name="Herman A."/>
            <person name="Abrahante J.E."/>
            <person name="Garbe J."/>
        </authorList>
    </citation>
    <scope>NUCLEOTIDE SEQUENCE</scope>
    <source>
        <strain evidence="4">Duluth1</strain>
        <tissue evidence="4">Whole animal</tissue>
    </source>
</reference>
<sequence length="381" mass="45758">MDFKMEMETLQKQIELMKLEEREAVRKIQIKEELRETKQKEKLQAEQRKQNKDRLRTLKQEKYELEQSLLEKQSVLSSLAEELLAYGEERNKPQISKISESKQAFMIKPNIPKFTEPSNFPEWKIEIQSMLSSNIYHKEILRLAIRNAIGGKPRQILATLKPTATSEEILEALESNYGDIKSGECIMEEYYKAKQEKEEDISAWGIRLEELVQKAIDRGEIQTHRREQMLRTRFWKYLRNKELKNATRIFYESNIPFEELRKKMRREEQDISVSKEPSQQINFHQKLLNDLKEQIKMMEAKLNSLTEEQHRPIDTERRDTFRYDNRGRSYRGYRNNSMFRGRGGYHQRNDRFNRGNRSYEPRRDNTQTYTQQKGTFETPLN</sequence>
<keyword evidence="1" id="KW-0175">Coiled coil</keyword>
<evidence type="ECO:0000313" key="5">
    <source>
        <dbReference type="Proteomes" id="UP000828390"/>
    </source>
</evidence>
<feature type="compositionally biased region" description="Basic and acidic residues" evidence="2">
    <location>
        <begin position="347"/>
        <end position="365"/>
    </location>
</feature>
<protein>
    <recommendedName>
        <fullName evidence="3">Paraneoplastic antigen Ma-like C-terminal domain-containing protein</fullName>
    </recommendedName>
</protein>
<feature type="coiled-coil region" evidence="1">
    <location>
        <begin position="281"/>
        <end position="308"/>
    </location>
</feature>
<proteinExistence type="predicted"/>
<feature type="compositionally biased region" description="Polar residues" evidence="2">
    <location>
        <begin position="366"/>
        <end position="381"/>
    </location>
</feature>
<reference evidence="4" key="1">
    <citation type="journal article" date="2019" name="bioRxiv">
        <title>The Genome of the Zebra Mussel, Dreissena polymorpha: A Resource for Invasive Species Research.</title>
        <authorList>
            <person name="McCartney M.A."/>
            <person name="Auch B."/>
            <person name="Kono T."/>
            <person name="Mallez S."/>
            <person name="Zhang Y."/>
            <person name="Obille A."/>
            <person name="Becker A."/>
            <person name="Abrahante J.E."/>
            <person name="Garbe J."/>
            <person name="Badalamenti J.P."/>
            <person name="Herman A."/>
            <person name="Mangelson H."/>
            <person name="Liachko I."/>
            <person name="Sullivan S."/>
            <person name="Sone E.D."/>
            <person name="Koren S."/>
            <person name="Silverstein K.A.T."/>
            <person name="Beckman K.B."/>
            <person name="Gohl D.M."/>
        </authorList>
    </citation>
    <scope>NUCLEOTIDE SEQUENCE</scope>
    <source>
        <strain evidence="4">Duluth1</strain>
        <tissue evidence="4">Whole animal</tissue>
    </source>
</reference>
<dbReference type="PANTHER" id="PTHR23095">
    <property type="entry name" value="PARANEOPLASTIC ANTIGEN"/>
    <property type="match status" value="1"/>
</dbReference>
<name>A0A9D4KYP1_DREPO</name>
<accession>A0A9D4KYP1</accession>
<feature type="region of interest" description="Disordered" evidence="2">
    <location>
        <begin position="326"/>
        <end position="381"/>
    </location>
</feature>
<dbReference type="Pfam" id="PF14893">
    <property type="entry name" value="PNMA"/>
    <property type="match status" value="1"/>
</dbReference>
<dbReference type="Proteomes" id="UP000828390">
    <property type="component" value="Unassembled WGS sequence"/>
</dbReference>